<protein>
    <submittedName>
        <fullName evidence="2">HDOD domain-containing protein</fullName>
    </submittedName>
</protein>
<dbReference type="InterPro" id="IPR006675">
    <property type="entry name" value="HDIG_dom"/>
</dbReference>
<dbReference type="Gene3D" id="1.10.3210.10">
    <property type="entry name" value="Hypothetical protein af1432"/>
    <property type="match status" value="1"/>
</dbReference>
<feature type="domain" description="HDOD" evidence="1">
    <location>
        <begin position="33"/>
        <end position="229"/>
    </location>
</feature>
<sequence length="303" mass="33757">MPIHHSYTSKRDYPDKVRKSEEGKLLVLEVLELPTLSVILNKILKVAGNGKSGASDMAEVISRDQALTANILKIANSAYFGLSQKVTTIPRAIVVLGFDAIKSIALSASVIEVFRQNSHKNHFDRSKFWTHSLACAYVSKKIAGMTHRAQLETAFVCGLLHDIGKIVLDIYFPDSYQRVLERLADRPSTSTEAEDEMLGFTHAEVGMWLAQRWKFPKAIVFSIANHHGMIADDVRYRSLTSIVRLANHLCLEEGLCLANQALAEPLEDSLMGDIKLEPSDLIQLRETLSSQADSFIALFSSWD</sequence>
<dbReference type="AlphaFoldDB" id="A0A419F4A3"/>
<dbReference type="SMART" id="SM00471">
    <property type="entry name" value="HDc"/>
    <property type="match status" value="1"/>
</dbReference>
<organism evidence="2 3">
    <name type="scientific">Candidatus Abyssobacteria bacterium SURF_17</name>
    <dbReference type="NCBI Taxonomy" id="2093361"/>
    <lineage>
        <taxon>Bacteria</taxon>
        <taxon>Pseudomonadati</taxon>
        <taxon>Candidatus Hydrogenedentota</taxon>
        <taxon>Candidatus Abyssobacteria</taxon>
    </lineage>
</organism>
<dbReference type="PANTHER" id="PTHR33525:SF3">
    <property type="entry name" value="RIBONUCLEASE Y"/>
    <property type="match status" value="1"/>
</dbReference>
<dbReference type="EMBL" id="QZKI01000032">
    <property type="protein sequence ID" value="RJP73115.1"/>
    <property type="molecule type" value="Genomic_DNA"/>
</dbReference>
<reference evidence="2 3" key="1">
    <citation type="journal article" date="2017" name="ISME J.">
        <title>Energy and carbon metabolisms in a deep terrestrial subsurface fluid microbial community.</title>
        <authorList>
            <person name="Momper L."/>
            <person name="Jungbluth S.P."/>
            <person name="Lee M.D."/>
            <person name="Amend J.P."/>
        </authorList>
    </citation>
    <scope>NUCLEOTIDE SEQUENCE [LARGE SCALE GENOMIC DNA]</scope>
    <source>
        <strain evidence="2">SURF_17</strain>
    </source>
</reference>
<dbReference type="Proteomes" id="UP000285961">
    <property type="component" value="Unassembled WGS sequence"/>
</dbReference>
<dbReference type="InterPro" id="IPR052340">
    <property type="entry name" value="RNase_Y/CdgJ"/>
</dbReference>
<dbReference type="SUPFAM" id="SSF109604">
    <property type="entry name" value="HD-domain/PDEase-like"/>
    <property type="match status" value="1"/>
</dbReference>
<accession>A0A419F4A3</accession>
<evidence type="ECO:0000313" key="2">
    <source>
        <dbReference type="EMBL" id="RJP73115.1"/>
    </source>
</evidence>
<dbReference type="Pfam" id="PF08668">
    <property type="entry name" value="HDOD"/>
    <property type="match status" value="1"/>
</dbReference>
<proteinExistence type="predicted"/>
<evidence type="ECO:0000313" key="3">
    <source>
        <dbReference type="Proteomes" id="UP000285961"/>
    </source>
</evidence>
<dbReference type="InterPro" id="IPR003607">
    <property type="entry name" value="HD/PDEase_dom"/>
</dbReference>
<evidence type="ECO:0000259" key="1">
    <source>
        <dbReference type="PROSITE" id="PS51833"/>
    </source>
</evidence>
<gene>
    <name evidence="2" type="ORF">C4532_04920</name>
</gene>
<comment type="caution">
    <text evidence="2">The sequence shown here is derived from an EMBL/GenBank/DDBJ whole genome shotgun (WGS) entry which is preliminary data.</text>
</comment>
<name>A0A419F4A3_9BACT</name>
<dbReference type="NCBIfam" id="TIGR00277">
    <property type="entry name" value="HDIG"/>
    <property type="match status" value="1"/>
</dbReference>
<dbReference type="PANTHER" id="PTHR33525">
    <property type="match status" value="1"/>
</dbReference>
<dbReference type="PROSITE" id="PS51833">
    <property type="entry name" value="HDOD"/>
    <property type="match status" value="1"/>
</dbReference>
<dbReference type="InterPro" id="IPR013976">
    <property type="entry name" value="HDOD"/>
</dbReference>